<comment type="caution">
    <text evidence="1">The sequence shown here is derived from an EMBL/GenBank/DDBJ whole genome shotgun (WGS) entry which is preliminary data.</text>
</comment>
<dbReference type="EMBL" id="JABVCQ010000007">
    <property type="protein sequence ID" value="MBB1125542.1"/>
    <property type="molecule type" value="Genomic_DNA"/>
</dbReference>
<evidence type="ECO:0000313" key="1">
    <source>
        <dbReference type="EMBL" id="MBB1125542.1"/>
    </source>
</evidence>
<evidence type="ECO:0000313" key="2">
    <source>
        <dbReference type="Proteomes" id="UP000548632"/>
    </source>
</evidence>
<keyword evidence="2" id="KW-1185">Reference proteome</keyword>
<sequence>MPAIRLCLARGSNTGTALTLGLPCQSTASAGDFAGVLPALVGDIQLRHIVAATVAASFPPMTGYANLDFNINLLPDTVSTAPFCWVDAAALSRGMVSAFDDGRALVGVANPDWQSAGTCPQIQAIAWDQSLLVTNARQTCWDDAAQFCGRGMIDWDQSLLVTQQRQTCWDDAALVGAGQAVCFVNLPLAAAGVATCWVDGDLVTRPLTVCFADGAGLRAPYQTCWDDAGLPERWKRPVFPPPTGDIPITRRVIRLCLGRGRNSGTRLSLGMKCVLEGRAYYMLQHDLSVRRLPDGPDIHVSNVSLKFDADSWAWSFSATVLGRPSLAALQPELDGRPATIEIRIDQYYWRVLVENWSHNRTFGKNAIQMSGRGLTAWLSDPYCLPTDGMLAEDRTFAQLLNERLPVDNSWELVYPTTTPDWLLPAGSYSWQKKTPIQAMHDAAQAVGLVLIPDRVLQRVTALPRYPILPWEFADELPSRVITDAGVLSCDGGAEGSVRANAVVVHGGSPGGIMARVYLSGTAGDHVASTVECPLVTDAVGARLLGSRVLSAQHTQPAIIQATMPMGGQDFPMLNVGEYVELLGSRGIVCAVDISAQLSGDRVAVRQSVTIGESTGNTFSRWLKLLPSDTLLVCHVDTVHGDDTCTVSPLAGGTMRVRGEANVDSWVYVRGGVIESVAPALQGMDIDV</sequence>
<proteinExistence type="predicted"/>
<protein>
    <submittedName>
        <fullName evidence="1">Uncharacterized protein</fullName>
    </submittedName>
</protein>
<accession>A0A839HH13</accession>
<organism evidence="1 2">
    <name type="scientific">Thiospirillum jenense</name>
    <dbReference type="NCBI Taxonomy" id="1653858"/>
    <lineage>
        <taxon>Bacteria</taxon>
        <taxon>Pseudomonadati</taxon>
        <taxon>Pseudomonadota</taxon>
        <taxon>Gammaproteobacteria</taxon>
        <taxon>Chromatiales</taxon>
        <taxon>Chromatiaceae</taxon>
        <taxon>Thiospirillum</taxon>
    </lineage>
</organism>
<dbReference type="RefSeq" id="WP_182582992.1">
    <property type="nucleotide sequence ID" value="NZ_JABVCQ010000007.1"/>
</dbReference>
<dbReference type="AlphaFoldDB" id="A0A839HH13"/>
<name>A0A839HH13_9GAMM</name>
<dbReference type="Proteomes" id="UP000548632">
    <property type="component" value="Unassembled WGS sequence"/>
</dbReference>
<reference evidence="1 2" key="1">
    <citation type="journal article" date="2020" name="Arch. Microbiol.">
        <title>The genome sequence of the giant phototrophic gammaproteobacterium Thiospirillum jenense gives insight into its physiological properties and phylogenetic relationships.</title>
        <authorList>
            <person name="Imhoff J.F."/>
            <person name="Meyer T.E."/>
            <person name="Kyndt J.A."/>
        </authorList>
    </citation>
    <scope>NUCLEOTIDE SEQUENCE [LARGE SCALE GENOMIC DNA]</scope>
    <source>
        <strain evidence="1 2">DSM 216</strain>
    </source>
</reference>
<gene>
    <name evidence="1" type="ORF">HUK38_04760</name>
</gene>